<gene>
    <name evidence="7" type="ORF">TPR58_17355</name>
</gene>
<dbReference type="EC" id="1.8.1.4" evidence="7"/>
<proteinExistence type="inferred from homology"/>
<feature type="domain" description="Pyridine nucleotide-disulphide oxidoreductase dimerisation" evidence="5">
    <location>
        <begin position="347"/>
        <end position="446"/>
    </location>
</feature>
<dbReference type="SUPFAM" id="SSF55424">
    <property type="entry name" value="FAD/NAD-linked reductases, dimerisation (C-terminal) domain"/>
    <property type="match status" value="1"/>
</dbReference>
<keyword evidence="8" id="KW-1185">Reference proteome</keyword>
<dbReference type="PANTHER" id="PTHR43014">
    <property type="entry name" value="MERCURIC REDUCTASE"/>
    <property type="match status" value="1"/>
</dbReference>
<dbReference type="Gene3D" id="3.30.390.30">
    <property type="match status" value="1"/>
</dbReference>
<dbReference type="PRINTS" id="PR00368">
    <property type="entry name" value="FADPNR"/>
</dbReference>
<dbReference type="Gene3D" id="3.50.50.60">
    <property type="entry name" value="FAD/NAD(P)-binding domain"/>
    <property type="match status" value="2"/>
</dbReference>
<accession>A0ABV0BE86</accession>
<dbReference type="InterPro" id="IPR023753">
    <property type="entry name" value="FAD/NAD-binding_dom"/>
</dbReference>
<dbReference type="Pfam" id="PF02852">
    <property type="entry name" value="Pyr_redox_dim"/>
    <property type="match status" value="1"/>
</dbReference>
<keyword evidence="3" id="KW-0285">Flavoprotein</keyword>
<evidence type="ECO:0000313" key="7">
    <source>
        <dbReference type="EMBL" id="MEN3748946.1"/>
    </source>
</evidence>
<dbReference type="Proteomes" id="UP001427805">
    <property type="component" value="Unassembled WGS sequence"/>
</dbReference>
<evidence type="ECO:0000256" key="4">
    <source>
        <dbReference type="ARBA" id="ARBA00022827"/>
    </source>
</evidence>
<dbReference type="NCBIfam" id="NF004939">
    <property type="entry name" value="PRK06292.1-1"/>
    <property type="match status" value="1"/>
</dbReference>
<organism evidence="7 8">
    <name type="scientific">Sphingomonas rustica</name>
    <dbReference type="NCBI Taxonomy" id="3103142"/>
    <lineage>
        <taxon>Bacteria</taxon>
        <taxon>Pseudomonadati</taxon>
        <taxon>Pseudomonadota</taxon>
        <taxon>Alphaproteobacteria</taxon>
        <taxon>Sphingomonadales</taxon>
        <taxon>Sphingomonadaceae</taxon>
        <taxon>Sphingomonas</taxon>
    </lineage>
</organism>
<evidence type="ECO:0000259" key="5">
    <source>
        <dbReference type="Pfam" id="PF02852"/>
    </source>
</evidence>
<dbReference type="PIRSF" id="PIRSF000350">
    <property type="entry name" value="Mercury_reductase_MerA"/>
    <property type="match status" value="1"/>
</dbReference>
<evidence type="ECO:0000256" key="1">
    <source>
        <dbReference type="ARBA" id="ARBA00001974"/>
    </source>
</evidence>
<dbReference type="RefSeq" id="WP_346247990.1">
    <property type="nucleotide sequence ID" value="NZ_JBDIZK010000011.1"/>
</dbReference>
<dbReference type="InterPro" id="IPR001100">
    <property type="entry name" value="Pyr_nuc-diS_OxRdtase"/>
</dbReference>
<dbReference type="EMBL" id="JBDIZK010000011">
    <property type="protein sequence ID" value="MEN3748946.1"/>
    <property type="molecule type" value="Genomic_DNA"/>
</dbReference>
<evidence type="ECO:0000256" key="3">
    <source>
        <dbReference type="ARBA" id="ARBA00022630"/>
    </source>
</evidence>
<dbReference type="GO" id="GO:0004148">
    <property type="term" value="F:dihydrolipoyl dehydrogenase (NADH) activity"/>
    <property type="evidence" value="ECO:0007669"/>
    <property type="project" value="UniProtKB-EC"/>
</dbReference>
<reference evidence="7 8" key="1">
    <citation type="submission" date="2024-05" db="EMBL/GenBank/DDBJ databases">
        <title>Sphingomonas sp. HF-S3 16S ribosomal RNA gene Genome sequencing and assembly.</title>
        <authorList>
            <person name="Lee H."/>
        </authorList>
    </citation>
    <scope>NUCLEOTIDE SEQUENCE [LARGE SCALE GENOMIC DNA]</scope>
    <source>
        <strain evidence="7 8">HF-S3</strain>
    </source>
</reference>
<dbReference type="Pfam" id="PF07992">
    <property type="entry name" value="Pyr_redox_2"/>
    <property type="match status" value="1"/>
</dbReference>
<evidence type="ECO:0000256" key="2">
    <source>
        <dbReference type="ARBA" id="ARBA00007532"/>
    </source>
</evidence>
<name>A0ABV0BE86_9SPHN</name>
<dbReference type="PRINTS" id="PR00411">
    <property type="entry name" value="PNDRDTASEI"/>
</dbReference>
<sequence>MAKAMQCDVAVIGAGTAGLAAERAARKNGASTLLIDPDFTGTTCATVGCMPSKLLIAAAKQAHAIGRAGLFGIEVQGMRIDGPSVLRRVRSERDRFAALTRKSIDRLPDGIAVRARAAFDGPNRLVLGDGRTVEARAIVIATGSAPVLPDPFKALGDAALTSDSVFELPDLPRRLAVVGSGAIGLELAQAFAHLGVEVALFDKGRQLAKLRCPRVHATLHEVLERDLALHLGVQVTPEPADQGARLRWTGDDSGEALFDKILVAVGRRPQLGGLALDKAGLDLDEHGVPLHDRATMRCGDSAIFLAGDVAADLPLLHEASHDGAIAGRNAAAWPAPIRTDRNAAFCITFTEPALATIGQAEAEGAVTGTADFGDQGRARVEGRNEGVLTLYAAAPDGRLIGADLIAPGGEHLAHMLAWAIQRGLTATELLELPFYHPTIEEGLKQALRTICRSTPIALPQDQDSGTPAGA</sequence>
<evidence type="ECO:0000259" key="6">
    <source>
        <dbReference type="Pfam" id="PF07992"/>
    </source>
</evidence>
<keyword evidence="7" id="KW-0560">Oxidoreductase</keyword>
<dbReference type="InterPro" id="IPR036188">
    <property type="entry name" value="FAD/NAD-bd_sf"/>
</dbReference>
<dbReference type="InterPro" id="IPR016156">
    <property type="entry name" value="FAD/NAD-linked_Rdtase_dimer_sf"/>
</dbReference>
<comment type="caution">
    <text evidence="7">The sequence shown here is derived from an EMBL/GenBank/DDBJ whole genome shotgun (WGS) entry which is preliminary data.</text>
</comment>
<feature type="domain" description="FAD/NAD(P)-binding" evidence="6">
    <location>
        <begin position="8"/>
        <end position="323"/>
    </location>
</feature>
<dbReference type="PANTHER" id="PTHR43014:SF4">
    <property type="entry name" value="PYRIDINE NUCLEOTIDE-DISULFIDE OXIDOREDUCTASE RCLA-RELATED"/>
    <property type="match status" value="1"/>
</dbReference>
<dbReference type="InterPro" id="IPR004099">
    <property type="entry name" value="Pyr_nucl-diS_OxRdtase_dimer"/>
</dbReference>
<comment type="similarity">
    <text evidence="2">Belongs to the class-I pyridine nucleotide-disulfide oxidoreductase family.</text>
</comment>
<comment type="cofactor">
    <cofactor evidence="1">
        <name>FAD</name>
        <dbReference type="ChEBI" id="CHEBI:57692"/>
    </cofactor>
</comment>
<keyword evidence="4" id="KW-0274">FAD</keyword>
<protein>
    <submittedName>
        <fullName evidence="7">Dihydrolipoyl dehydrogenase</fullName>
        <ecNumber evidence="7">1.8.1.4</ecNumber>
    </submittedName>
</protein>
<evidence type="ECO:0000313" key="8">
    <source>
        <dbReference type="Proteomes" id="UP001427805"/>
    </source>
</evidence>
<dbReference type="SUPFAM" id="SSF51905">
    <property type="entry name" value="FAD/NAD(P)-binding domain"/>
    <property type="match status" value="1"/>
</dbReference>